<keyword evidence="1" id="KW-0479">Metal-binding</keyword>
<dbReference type="SMART" id="SM00729">
    <property type="entry name" value="Elp3"/>
    <property type="match status" value="1"/>
</dbReference>
<name>A0A4R4Z5N3_9PSEU</name>
<dbReference type="PANTHER" id="PTHR43432:SF3">
    <property type="entry name" value="SLR0285 PROTEIN"/>
    <property type="match status" value="1"/>
</dbReference>
<feature type="domain" description="Radical SAM core" evidence="5">
    <location>
        <begin position="68"/>
        <end position="316"/>
    </location>
</feature>
<feature type="region of interest" description="Disordered" evidence="4">
    <location>
        <begin position="1"/>
        <end position="37"/>
    </location>
</feature>
<dbReference type="InterPro" id="IPR007197">
    <property type="entry name" value="rSAM"/>
</dbReference>
<dbReference type="SFLD" id="SFLDG01084">
    <property type="entry name" value="Uncharacterised_Radical_SAM_Su"/>
    <property type="match status" value="1"/>
</dbReference>
<evidence type="ECO:0000313" key="6">
    <source>
        <dbReference type="EMBL" id="TDD53428.1"/>
    </source>
</evidence>
<dbReference type="EMBL" id="SMKW01000009">
    <property type="protein sequence ID" value="TDD53428.1"/>
    <property type="molecule type" value="Genomic_DNA"/>
</dbReference>
<dbReference type="GO" id="GO:0051536">
    <property type="term" value="F:iron-sulfur cluster binding"/>
    <property type="evidence" value="ECO:0007669"/>
    <property type="project" value="UniProtKB-KW"/>
</dbReference>
<sequence>MRWEQQRVKPPVGGAPELPLELPEPPPRSGGRAGLRLPEPVPIEAGTAEAYAIEIHAKSIINRVPGESQVPFRWTVNPYRGCGHACRYCFARRTHTYLDLDAGHDFDSKIVVKVNAGTLLRKELAGSRWAGEPIAMGTNTDPYQRAEGRYRLMREIIAELRDRANPFSILTKGTLILRDVDLIVQAAEVAPVSVAVSVGSVDERLWRAVEPGAPSPQRRLDVVRRFADTGIGCSVLMAPILPGLSDAPEQIDATVRALAEAGAANVTPLLLHLRPGAREWFRAWLQREHPKLVPSYARLYREGSYLPQSYQREVLALVADAKRRHGIGSSRQPAFRDVGAGAARSAAEEEGVRQLSLL</sequence>
<dbReference type="GO" id="GO:0046872">
    <property type="term" value="F:metal ion binding"/>
    <property type="evidence" value="ECO:0007669"/>
    <property type="project" value="UniProtKB-KW"/>
</dbReference>
<dbReference type="Pfam" id="PF04055">
    <property type="entry name" value="Radical_SAM"/>
    <property type="match status" value="1"/>
</dbReference>
<dbReference type="PANTHER" id="PTHR43432">
    <property type="entry name" value="SLR0285 PROTEIN"/>
    <property type="match status" value="1"/>
</dbReference>
<evidence type="ECO:0000259" key="5">
    <source>
        <dbReference type="PROSITE" id="PS51918"/>
    </source>
</evidence>
<dbReference type="RefSeq" id="WP_132483581.1">
    <property type="nucleotide sequence ID" value="NZ_SMKW01000009.1"/>
</dbReference>
<protein>
    <submittedName>
        <fullName evidence="6">Radical SAM protein</fullName>
    </submittedName>
</protein>
<accession>A0A4R4Z5N3</accession>
<evidence type="ECO:0000256" key="2">
    <source>
        <dbReference type="ARBA" id="ARBA00023004"/>
    </source>
</evidence>
<evidence type="ECO:0000313" key="7">
    <source>
        <dbReference type="Proteomes" id="UP000294947"/>
    </source>
</evidence>
<gene>
    <name evidence="6" type="ORF">E1288_10070</name>
</gene>
<keyword evidence="7" id="KW-1185">Reference proteome</keyword>
<keyword evidence="2" id="KW-0408">Iron</keyword>
<dbReference type="GO" id="GO:0003824">
    <property type="term" value="F:catalytic activity"/>
    <property type="evidence" value="ECO:0007669"/>
    <property type="project" value="InterPro"/>
</dbReference>
<dbReference type="PROSITE" id="PS51918">
    <property type="entry name" value="RADICAL_SAM"/>
    <property type="match status" value="1"/>
</dbReference>
<dbReference type="AlphaFoldDB" id="A0A4R4Z5N3"/>
<comment type="caution">
    <text evidence="6">The sequence shown here is derived from an EMBL/GenBank/DDBJ whole genome shotgun (WGS) entry which is preliminary data.</text>
</comment>
<evidence type="ECO:0000256" key="1">
    <source>
        <dbReference type="ARBA" id="ARBA00022723"/>
    </source>
</evidence>
<dbReference type="InterPro" id="IPR058240">
    <property type="entry name" value="rSAM_sf"/>
</dbReference>
<dbReference type="Gene3D" id="3.80.30.30">
    <property type="match status" value="1"/>
</dbReference>
<evidence type="ECO:0000256" key="4">
    <source>
        <dbReference type="SAM" id="MobiDB-lite"/>
    </source>
</evidence>
<reference evidence="6 7" key="1">
    <citation type="submission" date="2019-03" db="EMBL/GenBank/DDBJ databases">
        <title>Draft genome sequences of novel Actinobacteria.</title>
        <authorList>
            <person name="Sahin N."/>
            <person name="Ay H."/>
            <person name="Saygin H."/>
        </authorList>
    </citation>
    <scope>NUCLEOTIDE SEQUENCE [LARGE SCALE GENOMIC DNA]</scope>
    <source>
        <strain evidence="6 7">7K502</strain>
    </source>
</reference>
<dbReference type="InterPro" id="IPR006638">
    <property type="entry name" value="Elp3/MiaA/NifB-like_rSAM"/>
</dbReference>
<proteinExistence type="predicted"/>
<organism evidence="6 7">
    <name type="scientific">Saccharopolyspora elongata</name>
    <dbReference type="NCBI Taxonomy" id="2530387"/>
    <lineage>
        <taxon>Bacteria</taxon>
        <taxon>Bacillati</taxon>
        <taxon>Actinomycetota</taxon>
        <taxon>Actinomycetes</taxon>
        <taxon>Pseudonocardiales</taxon>
        <taxon>Pseudonocardiaceae</taxon>
        <taxon>Saccharopolyspora</taxon>
    </lineage>
</organism>
<keyword evidence="3" id="KW-0411">Iron-sulfur</keyword>
<dbReference type="OrthoDB" id="9785699at2"/>
<dbReference type="Proteomes" id="UP000294947">
    <property type="component" value="Unassembled WGS sequence"/>
</dbReference>
<dbReference type="NCBIfam" id="NF038135">
    <property type="entry name" value="rSAM_Rv2578c"/>
    <property type="match status" value="1"/>
</dbReference>
<dbReference type="SUPFAM" id="SSF102114">
    <property type="entry name" value="Radical SAM enzymes"/>
    <property type="match status" value="1"/>
</dbReference>
<dbReference type="SFLD" id="SFLDS00029">
    <property type="entry name" value="Radical_SAM"/>
    <property type="match status" value="1"/>
</dbReference>
<evidence type="ECO:0000256" key="3">
    <source>
        <dbReference type="ARBA" id="ARBA00023014"/>
    </source>
</evidence>
<dbReference type="InterPro" id="IPR040086">
    <property type="entry name" value="MJ0683-like"/>
</dbReference>